<dbReference type="AlphaFoldDB" id="A0AAD4LF84"/>
<proteinExistence type="predicted"/>
<accession>A0AAD4LF84</accession>
<comment type="caution">
    <text evidence="2">The sequence shown here is derived from an EMBL/GenBank/DDBJ whole genome shotgun (WGS) entry which is preliminary data.</text>
</comment>
<evidence type="ECO:0000256" key="1">
    <source>
        <dbReference type="SAM" id="MobiDB-lite"/>
    </source>
</evidence>
<keyword evidence="3" id="KW-1185">Reference proteome</keyword>
<dbReference type="Proteomes" id="UP001201163">
    <property type="component" value="Unassembled WGS sequence"/>
</dbReference>
<gene>
    <name evidence="2" type="ORF">EDB92DRAFT_2089513</name>
</gene>
<sequence>MDIVPIPLYTINLILQYICPPSQLITPIPSNLLSLSLLQRHRLLDITLTDTSSYLTWPSSGRDRAIQHLESLPMPLDELAPDFLVGYAADTEHAYAHVHVKSTGDDGLRLVFEWDGEESWKYHDSNVMPFPPGTHQSLSDAVAGADTITIPVPESKGPKSGNGGDDTDDDDDYWNSYGAEDAYSMQPSPSVGRDEVDASEDAYWARYASVQGSADSTVPSPVHKTTRKLQAPHEVSHAETLPILTADIRSRLRDPKAPPSPNTLARRLTALSPRPVITSPLSAGFSEPGPEDDIPDATDDDTESPSSLVGEKTPWETGTVEKNQEEPVPAFNQITNLSSRHGVDQDDDGLAVQDAVRGLFWLWKTTRRGSTPERTGESSFDEHDRADFLQLVGRAIAVPR</sequence>
<reference evidence="2" key="1">
    <citation type="submission" date="2022-01" db="EMBL/GenBank/DDBJ databases">
        <title>Comparative genomics reveals a dynamic genome evolution in the ectomycorrhizal milk-cap (Lactarius) mushrooms.</title>
        <authorList>
            <consortium name="DOE Joint Genome Institute"/>
            <person name="Lebreton A."/>
            <person name="Tang N."/>
            <person name="Kuo A."/>
            <person name="LaButti K."/>
            <person name="Drula E."/>
            <person name="Barry K."/>
            <person name="Clum A."/>
            <person name="Lipzen A."/>
            <person name="Mousain D."/>
            <person name="Ng V."/>
            <person name="Wang R."/>
            <person name="Wang X."/>
            <person name="Dai Y."/>
            <person name="Henrissat B."/>
            <person name="Grigoriev I.V."/>
            <person name="Guerin-Laguette A."/>
            <person name="Yu F."/>
            <person name="Martin F.M."/>
        </authorList>
    </citation>
    <scope>NUCLEOTIDE SEQUENCE</scope>
    <source>
        <strain evidence="2">QP</strain>
    </source>
</reference>
<evidence type="ECO:0000313" key="2">
    <source>
        <dbReference type="EMBL" id="KAH8988834.1"/>
    </source>
</evidence>
<evidence type="ECO:0000313" key="3">
    <source>
        <dbReference type="Proteomes" id="UP001201163"/>
    </source>
</evidence>
<feature type="region of interest" description="Disordered" evidence="1">
    <location>
        <begin position="149"/>
        <end position="196"/>
    </location>
</feature>
<dbReference type="EMBL" id="JAKELL010000040">
    <property type="protein sequence ID" value="KAH8988834.1"/>
    <property type="molecule type" value="Genomic_DNA"/>
</dbReference>
<feature type="compositionally biased region" description="Acidic residues" evidence="1">
    <location>
        <begin position="289"/>
        <end position="303"/>
    </location>
</feature>
<protein>
    <submittedName>
        <fullName evidence="2">Uncharacterized protein</fullName>
    </submittedName>
</protein>
<feature type="region of interest" description="Disordered" evidence="1">
    <location>
        <begin position="211"/>
        <end position="328"/>
    </location>
</feature>
<organism evidence="2 3">
    <name type="scientific">Lactarius akahatsu</name>
    <dbReference type="NCBI Taxonomy" id="416441"/>
    <lineage>
        <taxon>Eukaryota</taxon>
        <taxon>Fungi</taxon>
        <taxon>Dikarya</taxon>
        <taxon>Basidiomycota</taxon>
        <taxon>Agaricomycotina</taxon>
        <taxon>Agaricomycetes</taxon>
        <taxon>Russulales</taxon>
        <taxon>Russulaceae</taxon>
        <taxon>Lactarius</taxon>
    </lineage>
</organism>
<name>A0AAD4LF84_9AGAM</name>